<feature type="compositionally biased region" description="Polar residues" evidence="1">
    <location>
        <begin position="2491"/>
        <end position="2510"/>
    </location>
</feature>
<dbReference type="SUPFAM" id="SSF51126">
    <property type="entry name" value="Pectin lyase-like"/>
    <property type="match status" value="1"/>
</dbReference>
<feature type="domain" description="Filamentous haemagglutinin FhaB/tRNA nuclease CdiA-like TPS" evidence="2">
    <location>
        <begin position="64"/>
        <end position="185"/>
    </location>
</feature>
<protein>
    <submittedName>
        <fullName evidence="3">Hemagglutinin repeat-containing protein</fullName>
    </submittedName>
</protein>
<proteinExistence type="predicted"/>
<evidence type="ECO:0000313" key="3">
    <source>
        <dbReference type="EMBL" id="NWB45777.1"/>
    </source>
</evidence>
<feature type="region of interest" description="Disordered" evidence="1">
    <location>
        <begin position="2491"/>
        <end position="2515"/>
    </location>
</feature>
<dbReference type="EMBL" id="JACAPU010000005">
    <property type="protein sequence ID" value="NWB45777.1"/>
    <property type="molecule type" value="Genomic_DNA"/>
</dbReference>
<feature type="region of interest" description="Disordered" evidence="1">
    <location>
        <begin position="3856"/>
        <end position="3882"/>
    </location>
</feature>
<feature type="region of interest" description="Disordered" evidence="1">
    <location>
        <begin position="3314"/>
        <end position="3333"/>
    </location>
</feature>
<dbReference type="SMART" id="SM00912">
    <property type="entry name" value="Haemagg_act"/>
    <property type="match status" value="1"/>
</dbReference>
<accession>A0A7Y8BJE1</accession>
<organism evidence="3 4">
    <name type="scientific">Pseudomonas gingeri</name>
    <dbReference type="NCBI Taxonomy" id="117681"/>
    <lineage>
        <taxon>Bacteria</taxon>
        <taxon>Pseudomonadati</taxon>
        <taxon>Pseudomonadota</taxon>
        <taxon>Gammaproteobacteria</taxon>
        <taxon>Pseudomonadales</taxon>
        <taxon>Pseudomonadaceae</taxon>
        <taxon>Pseudomonas</taxon>
    </lineage>
</organism>
<dbReference type="InterPro" id="IPR008638">
    <property type="entry name" value="FhaB/CdiA-like_TPS"/>
</dbReference>
<dbReference type="NCBIfam" id="TIGR01731">
    <property type="entry name" value="fil_hemag_20aa"/>
    <property type="match status" value="30"/>
</dbReference>
<evidence type="ECO:0000259" key="2">
    <source>
        <dbReference type="SMART" id="SM00912"/>
    </source>
</evidence>
<evidence type="ECO:0000313" key="4">
    <source>
        <dbReference type="Proteomes" id="UP000582981"/>
    </source>
</evidence>
<gene>
    <name evidence="3" type="ORF">HX829_04655</name>
</gene>
<dbReference type="Proteomes" id="UP000582981">
    <property type="component" value="Unassembled WGS sequence"/>
</dbReference>
<sequence length="3976" mass="410406">MDVRQFAFLAGQPSAALKNREHCLGLPKRGLAIILANAMFWQPLLVQADGIAVSGGGTTLGQAGNGVPIVNIAAPNAQGLSHNQFTDYNVGANGVILNNATGRTQSTQLGGIILGNQNLNGTAANIILNEVNGASPSQLRGYTEVAGQSAHVIVANPYGISCNGCGFINTPQATLTTGKPVITNGQLTGYQVDQGSVSIDGAGLNASNIDQFEIITRSAKLNAEINAKKLAIIAGANDVDAKTLKATARAANPADAPQLAIDSSALGGMYAGAIRLVGTEAGVGVKLDGKMVASGGDIQLDANGHLSMVETGASGAINVNAASLEAKGPMYAGTTLDVKTQGDLTSQNNLVAKDRITLNSGGQLTNNGIIEAGVNADKTRNALADVSITAQNVTNNGQSVIASRDLNVTATQTLSNQGGTLSGQRKTTVVASTLDNQNKGRVISADTLNLTADTVLNAQGGLIKGQNALIATLGHLNNNAGEVSSQGNTTLILGSMDNLTGLVMANNVLDITASGAVNNQNGRLGSNNSFTFKGQSLDNTQKGRITAQQSLDLTATHLDNTGGSVITNGPLNLTADTVDNATGRISSQGELTANVSTFNQQDGALVTDGNLTLTGSTLDNRNAALISAKKLLTLNVGNIDNRAGEISSVQAVNLNGQTLNNSEGGKVLSDTALGLKVAQVINQSLGQLVSQGSTTLTGSSLDNSGGKLSAQSGLVITLDGALINQLSGLISSEGTLTAHAASLDNSGGSFSSAGQLSVTSAGVLINQGGRLVTDGSIDLHSASLDNRYQGTISGQGPVSINTGNFDNSHSGFLSSADHLDLTTAQLTNQNGGRIGAAKALTAKVSGLDQQGGELKSDTSVALDLNHGQLNNQGGVIRAPLLVLNNLKDVNNQGGEISSAQAFTLAAASLNNDNGQLLSNQPLTLRIDQALSNIKGMIAAAAVDVRAGSLDNTTGTLSSRAGLELTVDGQLINQNLGLISATNGLTINSIGLNNQGGRLQGRAISLDLANGDLNNAAGHITTDGQLSINRLRDLNNQGGELTSAQSLNLIGRTLDNSNSGKLISNNQLTLTADNLINQNAGLLSGWQGVTIKAGSLDNSNSGTVSSRSGNVDVTLSGALLNSNAGALASQQALTIKAVSLDNSAGTLSSAGAQSLTVTGLLSNGLGGLIDAGTLLTLNAMALNNNGTVQAQQALSFTGTDLDNSNGSLSSGAAVTLDLLGTLTNTHGKLSGVGPLVVQRSNQINNQGGELSSQSLLTLLTGGLDSSNGGLVSANDKLLITSTGTVQNGNGGLIASRNGDLQLTTASLGNGKGSLQGKGAVSLDVSGDIDNQSGKVIAQDSDLFIKATNLDSRGGLLSSISGALTTRVVGVLKNGYDLNNNRQGGLIQAQRLDLQAWGGLDNYGGRIAAQTGDALVDTGAGDFDNRNGAIHAQGLVQVSGNNFDNSGDNDGQISGRQINLNLVGALNNRLGIIESDSTLSITAASLDNQTGQLRALGGSGKTEFQIGGLFDNSNGKLETANSDLTLGVGSFMNQGGSLLHLGNGTFDTATANITNAGGSFITRGGLTLTADSWTNSSVIQAGRLTLNVNNLTQTGSGQLLAANSLTGTGGNWNNDGLIASDGNVNLSLGGSYTGNGRLSSLGTLGLSAAQLSLGSTGSIAGGGDTTLNVGSQLNNSGRITSAAEMSVSAGGVNNYGTLGSSKTLSLSTPALLNDHGLIFSGSDMDVRVNDFTNDNAALYSLGNLNLTGTDGGRANSVKNLASTISVDGDFLLATKLFDNRVKSFETQEKIISGDIRMSLGAGPGNMWDTPLVFEVIEAGHSDSKAVGDVSSVSVRGDFLGDATVFSNFGSVISAGKNIRLNVDSFENASIESGDFTRTRNYVSSGDPWALYNRVIADYAGSYGVLTRYAERNSRTEYRYQDPNCGGGDAACFQQINYGRDADSGRYNPMFGVGPEVPVPAFITNFRLDSISTVYTRGANVASIVQAGQAVEINAKNTIQNGVLYNSTAFVGKDNGAQNTAVEKATRATVTSLNSQLPPDLAKQQVNPLSLPGFTLPSGSNGLFRLSGQSGSGQQGDQTNAGLPNWNIGDTISTVARQQSLPNAQVRGVQLSGAEGVVASVGGQNLTRVQGLPDTSGRSNPQKYLIETNPVLTDLKQFMSSDYLLAGLGYKPDESAKRLGDGFYEQKLIQQAVVARTGQRFIDGQTSDEKLFKYLMDNAISSKQQLDLSVGVSLTAQQVAALTHDIVWMERQVVNGEEVLVPVLYLAQATNRLAPNGALIQGTDVTLIAGENLESSGTLRASNNLKASADNDLVNNGLIESANRLDLLAGNSIVNKSGGIIAGRDVSLTATHADVLNQRDISHFDSGFAQDREHRDLLDSSARIEASNNLSISAGRDISNSASVLSSGSDMKLSAGRDVNVNAVAERTMDARGDFYLNQQITQHGAVVTAGRDLQVSAGRDISAIASAIESKRDMALASDGDIRIESAANESQFASRGRSTLETRSVSQQSSELKAGGNISVDSGKDLDIIASRIKAGGDIALDAVQDMTIASAKNESSYYYYKKSSGSFGRSSSKQVESYDSTNVASVIDAGHDLTVNATKAANGSVSINGGRDLSIIGSKLKAGDDLILAATNNVAVLSGVEEHGSYSKKTSSGFLGLSKSGKSQLQTTASQVGSELDAGNDVVVASGNDIRLRASQMAAGNDVELRAGLVNKAGDINLVSANDTAYSKTEEYKKKTGLSVSGGFISFSSAKEAGREAQSSTSVGSHVIADRDATLQAERDINVSGSGIKAGRNVSLDAGRDVNVVAAQNSTAQQDWEKKKQSGIGFSGDDNGITAFVGTEIKNEKNRKEQQTAAASQIDAGENLTVNAKRDINQVGSDLRAANDINLASGRNINIDAARETQLTEQQREAERNGVSATINHNFGKTKDAVNGAGKGEDNVSKGSSTLKAVDAVSQFLAGPTADDKIGNSKQSATQQVIEQTNRSSTMNAGNDLNLHAGNDVTVKGGQLQAGRDINVKGRDVTLDVAKGSASQESSQSESWGGIHGGTSGGFKIGIGGSYGVATSDGVHGSSTGTQVAVGRDVNLDASHDLSLIGTQVKAGRDIALNAGNDLNVRSVQNDSNSGSDRHNGGGEVGLVFGSEGIGVYASVSMGKGDLDREGKRQQEAYLYAGDRLGFHSGKDTNIAGATLRGNEVVGRVGGDLNVSSAVDTGTVKGKEFDISVTATIGPGAGVSGSVGYGQTTGKTNWVEQQTSVTGKDKVDIRTENHTQLDGALIAADNGNLKLDTGTLGFSDIAGADKEHGYYLNVGGSYNKNGGAQDSSQVGKGKEGETGWSVNGWQYDKEREQIVRATVGTGDIVVRKDAETGGDSTAGLNRDVSKAYEVTKDKESRTDLYVTKSSIDAVSDPSGTLHSWKNSIENYPDNSVKAYENALALVAGPVKAAGQIWNEIQAQRVSLSDIPDAARAKVKDDELALNLAKNLVRNGMDPGDIDKLDDKDIVAIKEFAKRFSEFADQQALCEASGSCTPGAGASEGDNYIHSKDKSGNHITNSKPLDADSPGAKLLVQAEKLQTYMDGFPAQAQLIALGIQAVMGPAKMAVGLAGNVLVDKLFGDKIAAAKDSLSKSIASELTGLNKDRLDISDSVFKERHENVPGEEQKGDIYVRGAATLLNVALGTVTNTAGAVTGRVIGIVGKGPTTKINGDLKIDPKNPGLDQKFIENPPKGWIEPGSAGKQPPALPSGYHEGGSVAVGDKGGLPDGARRVTNTKTGETEVLGADGKLYVETGDGLNAKVGGNLAGSSAAEIPVVKINTANSVKGSHEYEILNNPSARSPNTRYELDNGDSFKTNSKGMVEELSFTPESTKVPRDSRQTAAGKEGRDTDVGGHAQACSQGGTCDGYNLFPQDKNFNNSAYKVFYENKIKAALNDPNQTVGQTTIKFNRVDPGSARPDTMELTYTIDGKTKTLFFENEANKIPGGIE</sequence>
<dbReference type="RefSeq" id="WP_177143459.1">
    <property type="nucleotide sequence ID" value="NZ_JACAPU010000005.1"/>
</dbReference>
<comment type="caution">
    <text evidence="3">The sequence shown here is derived from an EMBL/GenBank/DDBJ whole genome shotgun (WGS) entry which is preliminary data.</text>
</comment>
<feature type="region of interest" description="Disordered" evidence="1">
    <location>
        <begin position="3720"/>
        <end position="3756"/>
    </location>
</feature>
<dbReference type="Pfam" id="PF13332">
    <property type="entry name" value="Fil_haemagg_2"/>
    <property type="match status" value="5"/>
</dbReference>
<dbReference type="GO" id="GO:0003824">
    <property type="term" value="F:catalytic activity"/>
    <property type="evidence" value="ECO:0007669"/>
    <property type="project" value="UniProtKB-ARBA"/>
</dbReference>
<dbReference type="NCBIfam" id="TIGR01901">
    <property type="entry name" value="adhes_NPXG"/>
    <property type="match status" value="1"/>
</dbReference>
<evidence type="ECO:0000256" key="1">
    <source>
        <dbReference type="SAM" id="MobiDB-lite"/>
    </source>
</evidence>
<dbReference type="InterPro" id="IPR008619">
    <property type="entry name" value="Filamentous_hemagglutn_rpt"/>
</dbReference>
<dbReference type="Pfam" id="PF05860">
    <property type="entry name" value="TPS"/>
    <property type="match status" value="1"/>
</dbReference>
<dbReference type="InterPro" id="IPR011050">
    <property type="entry name" value="Pectin_lyase_fold/virulence"/>
</dbReference>
<dbReference type="InterPro" id="IPR012334">
    <property type="entry name" value="Pectin_lyas_fold"/>
</dbReference>
<feature type="compositionally biased region" description="Basic and acidic residues" evidence="1">
    <location>
        <begin position="3861"/>
        <end position="3880"/>
    </location>
</feature>
<dbReference type="Pfam" id="PF05594">
    <property type="entry name" value="Fil_haemagg"/>
    <property type="match status" value="16"/>
</dbReference>
<name>A0A7Y8BJE1_9PSED</name>
<reference evidence="3 4" key="1">
    <citation type="submission" date="2020-04" db="EMBL/GenBank/DDBJ databases">
        <title>Molecular characterization of pseudomonads from Agaricus bisporus reveal novel blotch 2 pathogens in Western Europe.</title>
        <authorList>
            <person name="Taparia T."/>
            <person name="Krijger M."/>
            <person name="Haynes E."/>
            <person name="Elpinstone J.G."/>
            <person name="Noble R."/>
            <person name="Van Der Wolf J."/>
        </authorList>
    </citation>
    <scope>NUCLEOTIDE SEQUENCE [LARGE SCALE GENOMIC DNA]</scope>
    <source>
        <strain evidence="3 4">F1001</strain>
    </source>
</reference>
<dbReference type="InterPro" id="IPR010069">
    <property type="entry name" value="CdiA_FHA1_rpt"/>
</dbReference>
<dbReference type="Gene3D" id="2.160.20.10">
    <property type="entry name" value="Single-stranded right-handed beta-helix, Pectin lyase-like"/>
    <property type="match status" value="1"/>
</dbReference>
<dbReference type="InterPro" id="IPR025157">
    <property type="entry name" value="Hemagglutinin_rpt"/>
</dbReference>